<dbReference type="InterPro" id="IPR015500">
    <property type="entry name" value="Peptidase_S8_subtilisin-rel"/>
</dbReference>
<dbReference type="PANTHER" id="PTHR43806">
    <property type="entry name" value="PEPTIDASE S8"/>
    <property type="match status" value="1"/>
</dbReference>
<comment type="similarity">
    <text evidence="1 5 6">Belongs to the peptidase S8 family.</text>
</comment>
<feature type="region of interest" description="Disordered" evidence="7">
    <location>
        <begin position="172"/>
        <end position="191"/>
    </location>
</feature>
<feature type="chain" id="PRO_5032428033" description="Peptidase S8/S53 domain-containing protein" evidence="8">
    <location>
        <begin position="32"/>
        <end position="444"/>
    </location>
</feature>
<dbReference type="SUPFAM" id="SSF52743">
    <property type="entry name" value="Subtilisin-like"/>
    <property type="match status" value="1"/>
</dbReference>
<dbReference type="InterPro" id="IPR023827">
    <property type="entry name" value="Peptidase_S8_Asp-AS"/>
</dbReference>
<keyword evidence="3 5" id="KW-0378">Hydrolase</keyword>
<dbReference type="Proteomes" id="UP000562254">
    <property type="component" value="Unassembled WGS sequence"/>
</dbReference>
<evidence type="ECO:0000313" key="11">
    <source>
        <dbReference type="Proteomes" id="UP000562254"/>
    </source>
</evidence>
<protein>
    <recommendedName>
        <fullName evidence="9">Peptidase S8/S53 domain-containing protein</fullName>
    </recommendedName>
</protein>
<dbReference type="GO" id="GO:0006508">
    <property type="term" value="P:proteolysis"/>
    <property type="evidence" value="ECO:0007669"/>
    <property type="project" value="UniProtKB-KW"/>
</dbReference>
<accession>A0A840XVQ9</accession>
<dbReference type="InterPro" id="IPR050131">
    <property type="entry name" value="Peptidase_S8_subtilisin-like"/>
</dbReference>
<evidence type="ECO:0000256" key="2">
    <source>
        <dbReference type="ARBA" id="ARBA00022670"/>
    </source>
</evidence>
<feature type="compositionally biased region" description="Low complexity" evidence="7">
    <location>
        <begin position="175"/>
        <end position="184"/>
    </location>
</feature>
<evidence type="ECO:0000313" key="10">
    <source>
        <dbReference type="EMBL" id="MBB5687941.1"/>
    </source>
</evidence>
<feature type="compositionally biased region" description="Gly residues" evidence="7">
    <location>
        <begin position="38"/>
        <end position="59"/>
    </location>
</feature>
<feature type="domain" description="Peptidase S8/S53" evidence="9">
    <location>
        <begin position="199"/>
        <end position="399"/>
    </location>
</feature>
<dbReference type="PROSITE" id="PS00138">
    <property type="entry name" value="SUBTILASE_SER"/>
    <property type="match status" value="1"/>
</dbReference>
<dbReference type="AlphaFoldDB" id="A0A840XVQ9"/>
<reference evidence="10 11" key="1">
    <citation type="submission" date="2020-08" db="EMBL/GenBank/DDBJ databases">
        <title>Genomic Encyclopedia of Type Strains, Phase IV (KMG-IV): sequencing the most valuable type-strain genomes for metagenomic binning, comparative biology and taxonomic classification.</title>
        <authorList>
            <person name="Goeker M."/>
        </authorList>
    </citation>
    <scope>NUCLEOTIDE SEQUENCE [LARGE SCALE GENOMIC DNA]</scope>
    <source>
        <strain evidence="10 11">DSM 25895</strain>
    </source>
</reference>
<evidence type="ECO:0000256" key="7">
    <source>
        <dbReference type="SAM" id="MobiDB-lite"/>
    </source>
</evidence>
<evidence type="ECO:0000256" key="8">
    <source>
        <dbReference type="SAM" id="SignalP"/>
    </source>
</evidence>
<dbReference type="Pfam" id="PF00082">
    <property type="entry name" value="Peptidase_S8"/>
    <property type="match status" value="1"/>
</dbReference>
<dbReference type="Gene3D" id="3.40.50.200">
    <property type="entry name" value="Peptidase S8/S53 domain"/>
    <property type="match status" value="1"/>
</dbReference>
<keyword evidence="8" id="KW-0732">Signal</keyword>
<feature type="region of interest" description="Disordered" evidence="7">
    <location>
        <begin position="26"/>
        <end position="78"/>
    </location>
</feature>
<keyword evidence="11" id="KW-1185">Reference proteome</keyword>
<proteinExistence type="inferred from homology"/>
<evidence type="ECO:0000259" key="9">
    <source>
        <dbReference type="Pfam" id="PF00082"/>
    </source>
</evidence>
<keyword evidence="2 5" id="KW-0645">Protease</keyword>
<dbReference type="PRINTS" id="PR00723">
    <property type="entry name" value="SUBTILISIN"/>
</dbReference>
<dbReference type="InterPro" id="IPR023828">
    <property type="entry name" value="Peptidase_S8_Ser-AS"/>
</dbReference>
<dbReference type="GO" id="GO:0004252">
    <property type="term" value="F:serine-type endopeptidase activity"/>
    <property type="evidence" value="ECO:0007669"/>
    <property type="project" value="UniProtKB-UniRule"/>
</dbReference>
<dbReference type="PROSITE" id="PS51318">
    <property type="entry name" value="TAT"/>
    <property type="match status" value="1"/>
</dbReference>
<dbReference type="RefSeq" id="WP_246419145.1">
    <property type="nucleotide sequence ID" value="NZ_JACIJE010000001.1"/>
</dbReference>
<dbReference type="InterPro" id="IPR006311">
    <property type="entry name" value="TAT_signal"/>
</dbReference>
<evidence type="ECO:0000256" key="6">
    <source>
        <dbReference type="RuleBase" id="RU003355"/>
    </source>
</evidence>
<feature type="active site" description="Charge relay system" evidence="5">
    <location>
        <position position="386"/>
    </location>
</feature>
<dbReference type="PROSITE" id="PS51892">
    <property type="entry name" value="SUBTILASE"/>
    <property type="match status" value="1"/>
</dbReference>
<keyword evidence="4 5" id="KW-0720">Serine protease</keyword>
<evidence type="ECO:0000256" key="1">
    <source>
        <dbReference type="ARBA" id="ARBA00011073"/>
    </source>
</evidence>
<feature type="signal peptide" evidence="8">
    <location>
        <begin position="1"/>
        <end position="31"/>
    </location>
</feature>
<dbReference type="InterPro" id="IPR000209">
    <property type="entry name" value="Peptidase_S8/S53_dom"/>
</dbReference>
<dbReference type="InterPro" id="IPR036852">
    <property type="entry name" value="Peptidase_S8/S53_dom_sf"/>
</dbReference>
<evidence type="ECO:0000256" key="5">
    <source>
        <dbReference type="PROSITE-ProRule" id="PRU01240"/>
    </source>
</evidence>
<gene>
    <name evidence="10" type="ORF">FHS88_000051</name>
</gene>
<dbReference type="PANTHER" id="PTHR43806:SF11">
    <property type="entry name" value="CEREVISIN-RELATED"/>
    <property type="match status" value="1"/>
</dbReference>
<feature type="active site" description="Charge relay system" evidence="5">
    <location>
        <position position="238"/>
    </location>
</feature>
<sequence length="444" mass="44225">MTTGAEWWRRAALLLAAAAVAAALGSGPARADDDDDGGGGSAGAAGAPGGGPSGEGDGSTGARRFDLGPNPGRIPMPPAWERRLERLFGANPPPRPAPPARADLVALGLAPEALARLRQQGFVPVASRDAAGLVRLQGPAGLGPTAALARLRSLAPGAIAARNDRYRLARDEAGTAETAAEAAPAPHPGPAGICGDAGGPLVALIDTGVDASHPELEGRIARQETLRGPGRRPARTAHGTAVALRLAGAAPGLRIAVLDAFHLGPDGEAADAFDIAAALARIGQTGARLANVSFVGPANEVVDRLGAQAAAEGVVFVAAAGNDGPRARPLYPAAYPWTVAVSAVDAQGRPWPRSATGPHIVFAAHGVELRLQPAAAAPPRRWSGTSFAAPLVTAAIAALPGTGGDLVGRLAAQARDAGAPGRDPVFGWGIVEPPACSARVAAGG</sequence>
<dbReference type="PROSITE" id="PS00136">
    <property type="entry name" value="SUBTILASE_ASP"/>
    <property type="match status" value="1"/>
</dbReference>
<name>A0A840XVQ9_9PROT</name>
<evidence type="ECO:0000256" key="4">
    <source>
        <dbReference type="ARBA" id="ARBA00022825"/>
    </source>
</evidence>
<comment type="caution">
    <text evidence="10">The sequence shown here is derived from an EMBL/GenBank/DDBJ whole genome shotgun (WGS) entry which is preliminary data.</text>
</comment>
<organism evidence="10 11">
    <name type="scientific">Neoroseomonas alkaliterrae</name>
    <dbReference type="NCBI Taxonomy" id="1452450"/>
    <lineage>
        <taxon>Bacteria</taxon>
        <taxon>Pseudomonadati</taxon>
        <taxon>Pseudomonadota</taxon>
        <taxon>Alphaproteobacteria</taxon>
        <taxon>Acetobacterales</taxon>
        <taxon>Acetobacteraceae</taxon>
        <taxon>Neoroseomonas</taxon>
    </lineage>
</organism>
<evidence type="ECO:0000256" key="3">
    <source>
        <dbReference type="ARBA" id="ARBA00022801"/>
    </source>
</evidence>
<dbReference type="EMBL" id="JACIJE010000001">
    <property type="protein sequence ID" value="MBB5687941.1"/>
    <property type="molecule type" value="Genomic_DNA"/>
</dbReference>
<feature type="active site" description="Charge relay system" evidence="5">
    <location>
        <position position="206"/>
    </location>
</feature>